<evidence type="ECO:0000259" key="3">
    <source>
        <dbReference type="PROSITE" id="PS50213"/>
    </source>
</evidence>
<dbReference type="PANTHER" id="PTHR10900">
    <property type="entry name" value="PERIOSTIN-RELATED"/>
    <property type="match status" value="1"/>
</dbReference>
<dbReference type="EMBL" id="QKXC01000207">
    <property type="protein sequence ID" value="RBR11918.1"/>
    <property type="molecule type" value="Genomic_DNA"/>
</dbReference>
<feature type="region of interest" description="Disordered" evidence="1">
    <location>
        <begin position="341"/>
        <end position="380"/>
    </location>
</feature>
<dbReference type="PANTHER" id="PTHR10900:SF77">
    <property type="entry name" value="FI19380P1"/>
    <property type="match status" value="1"/>
</dbReference>
<dbReference type="SUPFAM" id="SSF82153">
    <property type="entry name" value="FAS1 domain"/>
    <property type="match status" value="2"/>
</dbReference>
<comment type="caution">
    <text evidence="4">The sequence shown here is derived from an EMBL/GenBank/DDBJ whole genome shotgun (WGS) entry which is preliminary data.</text>
</comment>
<reference evidence="4 5" key="1">
    <citation type="submission" date="2018-06" db="EMBL/GenBank/DDBJ databases">
        <title>Fusarium incarnatum-equiseti species complex species 28.</title>
        <authorList>
            <person name="Gardiner D.M."/>
        </authorList>
    </citation>
    <scope>NUCLEOTIDE SEQUENCE [LARGE SCALE GENOMIC DNA]</scope>
    <source>
        <strain evidence="4 5">FIESC_28</strain>
    </source>
</reference>
<dbReference type="Gene3D" id="2.30.180.10">
    <property type="entry name" value="FAS1 domain"/>
    <property type="match status" value="2"/>
</dbReference>
<feature type="domain" description="FAS1" evidence="3">
    <location>
        <begin position="199"/>
        <end position="338"/>
    </location>
</feature>
<protein>
    <recommendedName>
        <fullName evidence="3">FAS1 domain-containing protein</fullName>
    </recommendedName>
</protein>
<accession>A0A366R5V1</accession>
<feature type="compositionally biased region" description="Polar residues" evidence="1">
    <location>
        <begin position="647"/>
        <end position="665"/>
    </location>
</feature>
<dbReference type="OrthoDB" id="286301at2759"/>
<dbReference type="InterPro" id="IPR000782">
    <property type="entry name" value="FAS1_domain"/>
</dbReference>
<gene>
    <name evidence="4" type="ORF">FIESC28_08803</name>
</gene>
<dbReference type="GeneID" id="41998236"/>
<feature type="signal peptide" evidence="2">
    <location>
        <begin position="1"/>
        <end position="25"/>
    </location>
</feature>
<name>A0A366R5V1_9HYPO</name>
<dbReference type="InterPro" id="IPR050904">
    <property type="entry name" value="Adhesion/Biosynth-related"/>
</dbReference>
<dbReference type="PROSITE" id="PS50213">
    <property type="entry name" value="FAS1"/>
    <property type="match status" value="2"/>
</dbReference>
<organism evidence="4 5">
    <name type="scientific">Fusarium coffeatum</name>
    <dbReference type="NCBI Taxonomy" id="231269"/>
    <lineage>
        <taxon>Eukaryota</taxon>
        <taxon>Fungi</taxon>
        <taxon>Dikarya</taxon>
        <taxon>Ascomycota</taxon>
        <taxon>Pezizomycotina</taxon>
        <taxon>Sordariomycetes</taxon>
        <taxon>Hypocreomycetidae</taxon>
        <taxon>Hypocreales</taxon>
        <taxon>Nectriaceae</taxon>
        <taxon>Fusarium</taxon>
        <taxon>Fusarium incarnatum-equiseti species complex</taxon>
    </lineage>
</organism>
<dbReference type="RefSeq" id="XP_031013010.1">
    <property type="nucleotide sequence ID" value="XM_031162940.1"/>
</dbReference>
<evidence type="ECO:0000256" key="2">
    <source>
        <dbReference type="SAM" id="SignalP"/>
    </source>
</evidence>
<feature type="compositionally biased region" description="Low complexity" evidence="1">
    <location>
        <begin position="682"/>
        <end position="696"/>
    </location>
</feature>
<feature type="region of interest" description="Disordered" evidence="1">
    <location>
        <begin position="629"/>
        <end position="704"/>
    </location>
</feature>
<feature type="domain" description="FAS1" evidence="3">
    <location>
        <begin position="25"/>
        <end position="206"/>
    </location>
</feature>
<evidence type="ECO:0000313" key="5">
    <source>
        <dbReference type="Proteomes" id="UP000253153"/>
    </source>
</evidence>
<proteinExistence type="predicted"/>
<feature type="chain" id="PRO_5016810616" description="FAS1 domain-containing protein" evidence="2">
    <location>
        <begin position="26"/>
        <end position="704"/>
    </location>
</feature>
<keyword evidence="5" id="KW-1185">Reference proteome</keyword>
<dbReference type="InterPro" id="IPR036378">
    <property type="entry name" value="FAS1_dom_sf"/>
</dbReference>
<dbReference type="AlphaFoldDB" id="A0A366R5V1"/>
<feature type="compositionally biased region" description="Basic and acidic residues" evidence="1">
    <location>
        <begin position="666"/>
        <end position="680"/>
    </location>
</feature>
<evidence type="ECO:0000256" key="1">
    <source>
        <dbReference type="SAM" id="MobiDB-lite"/>
    </source>
</evidence>
<sequence>MKNLFFIQAAATLAFASAAIAQTLAEDLSSAIANYSSLSLFRSLLTFSPQALITSLDNRDSNITVLVPTNEAIQSYLKESKIYDVTELNQTELQIFFSYHILDASLISSDFEGDRGLSIPTLLQGMVFNNRSAGPQIQSQFGKEASGQVIFALKRDGNNKRQQKEDMGGPNVMLRAGLAQDIKMTAVDGSWGSKDVNSFQVVDKVLSPPRSCSNTVHTIKDPRLDALDAALIKAQLWSALDHSKNVTCLAPSTEAFKNAGNPDVKLSKQDLGGALLAHTLDEATYSNYLRDGQVIGTLNNTKVRVSIRGEDIFFNNAKVIEANVLTNNGLIHILDSVIEDGGEPDSTGTSTTASETASATGETTSATGSGTPEQANSASQSHVGLILNTHSIVVDNHKPRDATTESFYLSHVDHLYVESVMGDSEEERERKRDKMGDFMKKSLNKGELALKHAVGLGGQPNIVPVTEPIVNGPPRPVEVGWHPVGGFAGKWFAEETGLGKMITEKINKYPDPTQHWAVLVGDYAHQLWMDENFDVIYTNAKVDPDEWRTFEVGQTRFNDDALRRAGESVIQSIRERQPTYNLITNNCQTYVLQLLDAIKVGGHKDFGTTAAVYERIFGPGKIMDLFEGDEQAQQQEQQEIDAGGQEKPNTVNFAQNVMDQNTTQLDTEREMERHEDEKKKGGFFSNLKSKSKSWSFSKKDKDKD</sequence>
<dbReference type="SMART" id="SM00554">
    <property type="entry name" value="FAS1"/>
    <property type="match status" value="2"/>
</dbReference>
<feature type="compositionally biased region" description="Low complexity" evidence="1">
    <location>
        <begin position="346"/>
        <end position="371"/>
    </location>
</feature>
<dbReference type="Proteomes" id="UP000253153">
    <property type="component" value="Unassembled WGS sequence"/>
</dbReference>
<evidence type="ECO:0000313" key="4">
    <source>
        <dbReference type="EMBL" id="RBR11918.1"/>
    </source>
</evidence>
<feature type="compositionally biased region" description="Low complexity" evidence="1">
    <location>
        <begin position="631"/>
        <end position="646"/>
    </location>
</feature>
<keyword evidence="2" id="KW-0732">Signal</keyword>
<dbReference type="Pfam" id="PF02469">
    <property type="entry name" value="Fasciclin"/>
    <property type="match status" value="2"/>
</dbReference>